<evidence type="ECO:0000259" key="3">
    <source>
        <dbReference type="SMART" id="SM00829"/>
    </source>
</evidence>
<dbReference type="EMBL" id="KZ613549">
    <property type="protein sequence ID" value="PMD12489.1"/>
    <property type="molecule type" value="Genomic_DNA"/>
</dbReference>
<dbReference type="AlphaFoldDB" id="A0A2J6PES5"/>
<dbReference type="Gene3D" id="3.90.180.10">
    <property type="entry name" value="Medium-chain alcohol dehydrogenases, catalytic domain"/>
    <property type="match status" value="1"/>
</dbReference>
<dbReference type="Pfam" id="PF08240">
    <property type="entry name" value="ADH_N"/>
    <property type="match status" value="1"/>
</dbReference>
<gene>
    <name evidence="4" type="ORF">NA56DRAFT_756599</name>
</gene>
<feature type="domain" description="Enoyl reductase (ER)" evidence="3">
    <location>
        <begin position="12"/>
        <end position="351"/>
    </location>
</feature>
<evidence type="ECO:0000256" key="1">
    <source>
        <dbReference type="ARBA" id="ARBA00008072"/>
    </source>
</evidence>
<dbReference type="InterPro" id="IPR036291">
    <property type="entry name" value="NAD(P)-bd_dom_sf"/>
</dbReference>
<dbReference type="InterPro" id="IPR013154">
    <property type="entry name" value="ADH-like_N"/>
</dbReference>
<dbReference type="InterPro" id="IPR011032">
    <property type="entry name" value="GroES-like_sf"/>
</dbReference>
<dbReference type="InterPro" id="IPR047122">
    <property type="entry name" value="Trans-enoyl_RdTase-like"/>
</dbReference>
<sequence length="355" mass="38435">MTERLKKAIWISSNNELSVRTITDTYKPNSSQVLVKVAYSGINPADIKHGLHLGLNNYPSGYEYSGEVIESGPGNRFSVGDQVLGHNLVSKNKPIYHGSHQDYLIGEHFVSKVPPHMPMQDAACISIMVQTAADALFNQLELPGGMVLDESPATEPLLIWGGSSGVGVAAIQLAKAAGVSHIFTTASKRNHEELLLLGAAACFDYRDSDVIQQIKASAKERDTGPLNKIFDTICSSGQESSISFCEEFSGSENTKFAGTLPQPENPKWKMVLATRNVDFPSPKPGGRMQLSKASPAWQDKIDRTLGWCLSHYGKGNGFVIPRVRVVSGADEGMKAMKLVAEGKSSLEKVAIKHPL</sequence>
<dbReference type="CDD" id="cd08249">
    <property type="entry name" value="enoyl_reductase_like"/>
    <property type="match status" value="1"/>
</dbReference>
<evidence type="ECO:0000313" key="4">
    <source>
        <dbReference type="EMBL" id="PMD12489.1"/>
    </source>
</evidence>
<keyword evidence="5" id="KW-1185">Reference proteome</keyword>
<accession>A0A2J6PES5</accession>
<dbReference type="SUPFAM" id="SSF50129">
    <property type="entry name" value="GroES-like"/>
    <property type="match status" value="1"/>
</dbReference>
<protein>
    <submittedName>
        <fullName evidence="4">GroES-like protein</fullName>
    </submittedName>
</protein>
<dbReference type="SUPFAM" id="SSF51735">
    <property type="entry name" value="NAD(P)-binding Rossmann-fold domains"/>
    <property type="match status" value="1"/>
</dbReference>
<dbReference type="STRING" id="1745343.A0A2J6PES5"/>
<comment type="similarity">
    <text evidence="1">Belongs to the zinc-containing alcohol dehydrogenase family.</text>
</comment>
<dbReference type="Gene3D" id="3.40.50.720">
    <property type="entry name" value="NAD(P)-binding Rossmann-like Domain"/>
    <property type="match status" value="1"/>
</dbReference>
<dbReference type="InterPro" id="IPR020843">
    <property type="entry name" value="ER"/>
</dbReference>
<organism evidence="4 5">
    <name type="scientific">Hyaloscypha hepaticicola</name>
    <dbReference type="NCBI Taxonomy" id="2082293"/>
    <lineage>
        <taxon>Eukaryota</taxon>
        <taxon>Fungi</taxon>
        <taxon>Dikarya</taxon>
        <taxon>Ascomycota</taxon>
        <taxon>Pezizomycotina</taxon>
        <taxon>Leotiomycetes</taxon>
        <taxon>Helotiales</taxon>
        <taxon>Hyaloscyphaceae</taxon>
        <taxon>Hyaloscypha</taxon>
    </lineage>
</organism>
<dbReference type="PANTHER" id="PTHR45348">
    <property type="entry name" value="HYPOTHETICAL OXIDOREDUCTASE (EUROFUNG)"/>
    <property type="match status" value="1"/>
</dbReference>
<keyword evidence="2" id="KW-0560">Oxidoreductase</keyword>
<name>A0A2J6PES5_9HELO</name>
<proteinExistence type="inferred from homology"/>
<dbReference type="InterPro" id="IPR013149">
    <property type="entry name" value="ADH-like_C"/>
</dbReference>
<reference evidence="4 5" key="1">
    <citation type="submission" date="2016-05" db="EMBL/GenBank/DDBJ databases">
        <title>A degradative enzymes factory behind the ericoid mycorrhizal symbiosis.</title>
        <authorList>
            <consortium name="DOE Joint Genome Institute"/>
            <person name="Martino E."/>
            <person name="Morin E."/>
            <person name="Grelet G."/>
            <person name="Kuo A."/>
            <person name="Kohler A."/>
            <person name="Daghino S."/>
            <person name="Barry K."/>
            <person name="Choi C."/>
            <person name="Cichocki N."/>
            <person name="Clum A."/>
            <person name="Copeland A."/>
            <person name="Hainaut M."/>
            <person name="Haridas S."/>
            <person name="Labutti K."/>
            <person name="Lindquist E."/>
            <person name="Lipzen A."/>
            <person name="Khouja H.-R."/>
            <person name="Murat C."/>
            <person name="Ohm R."/>
            <person name="Olson A."/>
            <person name="Spatafora J."/>
            <person name="Veneault-Fourrey C."/>
            <person name="Henrissat B."/>
            <person name="Grigoriev I."/>
            <person name="Martin F."/>
            <person name="Perotto S."/>
        </authorList>
    </citation>
    <scope>NUCLEOTIDE SEQUENCE [LARGE SCALE GENOMIC DNA]</scope>
    <source>
        <strain evidence="4 5">UAMH 7357</strain>
    </source>
</reference>
<dbReference type="OrthoDB" id="10257049at2759"/>
<evidence type="ECO:0000313" key="5">
    <source>
        <dbReference type="Proteomes" id="UP000235672"/>
    </source>
</evidence>
<dbReference type="Pfam" id="PF00107">
    <property type="entry name" value="ADH_zinc_N"/>
    <property type="match status" value="1"/>
</dbReference>
<dbReference type="Proteomes" id="UP000235672">
    <property type="component" value="Unassembled WGS sequence"/>
</dbReference>
<dbReference type="PANTHER" id="PTHR45348:SF7">
    <property type="entry name" value="ZINC BINDING OXIDOREDUCTASE, PUTATIVE-RELATED"/>
    <property type="match status" value="1"/>
</dbReference>
<dbReference type="SMART" id="SM00829">
    <property type="entry name" value="PKS_ER"/>
    <property type="match status" value="1"/>
</dbReference>
<dbReference type="GO" id="GO:0016651">
    <property type="term" value="F:oxidoreductase activity, acting on NAD(P)H"/>
    <property type="evidence" value="ECO:0007669"/>
    <property type="project" value="InterPro"/>
</dbReference>
<evidence type="ECO:0000256" key="2">
    <source>
        <dbReference type="ARBA" id="ARBA00023002"/>
    </source>
</evidence>